<dbReference type="AlphaFoldDB" id="A0A822XEF1"/>
<sequence>MAAKGCMTRNAMAILFLVLFFSSIEEAKGEQICVGSCWVIWNCGSACHRFGLPKGGNCFHFGHSFKCCCDK</sequence>
<keyword evidence="1" id="KW-0732">Signal</keyword>
<keyword evidence="3" id="KW-1185">Reference proteome</keyword>
<feature type="signal peptide" evidence="1">
    <location>
        <begin position="1"/>
        <end position="29"/>
    </location>
</feature>
<evidence type="ECO:0000313" key="3">
    <source>
        <dbReference type="Proteomes" id="UP000607653"/>
    </source>
</evidence>
<dbReference type="Proteomes" id="UP000607653">
    <property type="component" value="Unassembled WGS sequence"/>
</dbReference>
<organism evidence="2 3">
    <name type="scientific">Nelumbo nucifera</name>
    <name type="common">Sacred lotus</name>
    <dbReference type="NCBI Taxonomy" id="4432"/>
    <lineage>
        <taxon>Eukaryota</taxon>
        <taxon>Viridiplantae</taxon>
        <taxon>Streptophyta</taxon>
        <taxon>Embryophyta</taxon>
        <taxon>Tracheophyta</taxon>
        <taxon>Spermatophyta</taxon>
        <taxon>Magnoliopsida</taxon>
        <taxon>Proteales</taxon>
        <taxon>Nelumbonaceae</taxon>
        <taxon>Nelumbo</taxon>
    </lineage>
</organism>
<evidence type="ECO:0000313" key="2">
    <source>
        <dbReference type="EMBL" id="DAD19824.1"/>
    </source>
</evidence>
<gene>
    <name evidence="2" type="ORF">HUJ06_021287</name>
</gene>
<reference evidence="2 3" key="1">
    <citation type="journal article" date="2020" name="Mol. Biol. Evol.">
        <title>Distinct Expression and Methylation Patterns for Genes with Different Fates following a Single Whole-Genome Duplication in Flowering Plants.</title>
        <authorList>
            <person name="Shi T."/>
            <person name="Rahmani R.S."/>
            <person name="Gugger P.F."/>
            <person name="Wang M."/>
            <person name="Li H."/>
            <person name="Zhang Y."/>
            <person name="Li Z."/>
            <person name="Wang Q."/>
            <person name="Van de Peer Y."/>
            <person name="Marchal K."/>
            <person name="Chen J."/>
        </authorList>
    </citation>
    <scope>NUCLEOTIDE SEQUENCE [LARGE SCALE GENOMIC DNA]</scope>
    <source>
        <tissue evidence="2">Leaf</tissue>
    </source>
</reference>
<name>A0A822XEF1_NELNU</name>
<evidence type="ECO:0000256" key="1">
    <source>
        <dbReference type="SAM" id="SignalP"/>
    </source>
</evidence>
<accession>A0A822XEF1</accession>
<comment type="caution">
    <text evidence="2">The sequence shown here is derived from an EMBL/GenBank/DDBJ whole genome shotgun (WGS) entry which is preliminary data.</text>
</comment>
<proteinExistence type="predicted"/>
<protein>
    <recommendedName>
        <fullName evidence="4">Defensin-like protein 1</fullName>
    </recommendedName>
</protein>
<evidence type="ECO:0008006" key="4">
    <source>
        <dbReference type="Google" id="ProtNLM"/>
    </source>
</evidence>
<dbReference type="EMBL" id="DUZY01000001">
    <property type="protein sequence ID" value="DAD19824.1"/>
    <property type="molecule type" value="Genomic_DNA"/>
</dbReference>
<feature type="chain" id="PRO_5032540611" description="Defensin-like protein 1" evidence="1">
    <location>
        <begin position="30"/>
        <end position="71"/>
    </location>
</feature>